<dbReference type="AlphaFoldDB" id="A0A9N8E3J6"/>
<name>A0A9N8E3J6_9STRA</name>
<comment type="caution">
    <text evidence="2">The sequence shown here is derived from an EMBL/GenBank/DDBJ whole genome shotgun (WGS) entry which is preliminary data.</text>
</comment>
<feature type="region of interest" description="Disordered" evidence="1">
    <location>
        <begin position="165"/>
        <end position="197"/>
    </location>
</feature>
<evidence type="ECO:0000313" key="3">
    <source>
        <dbReference type="Proteomes" id="UP001153069"/>
    </source>
</evidence>
<dbReference type="Proteomes" id="UP001153069">
    <property type="component" value="Unassembled WGS sequence"/>
</dbReference>
<evidence type="ECO:0000256" key="1">
    <source>
        <dbReference type="SAM" id="MobiDB-lite"/>
    </source>
</evidence>
<sequence length="933" mass="104217">MGGKFGFMCCRFGTVWIALSCRRAIPPIPFCGSQMATMDDENVLLQLAVEVYRSIPEWGTLHLDAEDALISVGMKEEDALSEAMKARFHLLAVGAHQRYGSILHVNSYDENCRRAVYIAQRMKYRTDNRKQVPLAHAMLAAGFSKEQSGPGKEYMRVSRALKSAPPLSPTPLQPINKQLPRLPTTNNQQQRWGPRPPPQINIHATARREPMISPLSVASSANGDGGIVPVVTINGEDIEIFNSPPLFGSPEIHVFGDENSIDTTARNLSLKQIRKRRQANIKSDISHLTTTKDPRRTTHAAQVERQTHRELDNIRKSMYKAGTMLYKSVQMRENTLTVFQTAEDVARALNNLSGIDCISGRELTTAVRTGNVGKSPPRLGRKGEVPEDVFKAFCDLVFTACAIEQANCSSRSTREQLKSCVGEILNSKRQTDGLEPMNDSKFYSRIEKAICHLQDLNKADSRESLRILWLTYQSQLLHYKKWEEEAVRLGFARPLNQDESSEEVGFIVWDEQRLSHVLQFDEMNVALDGADSSIGGRESKVPTATGIGLADAGTAAEKSGAKMTIMFGLNFAGEALPPLLLFPSHAKNPANYKLKADFAKCLPQVEAIYGFDKPRAHNIPFAMNPKGSMTKEMLNDFFERCVLPLYPDCADTKESSLLIKVNSGPGRLNPPMLRLLRSRGAHLYPGMPNGTEVGQECDQVFSYLKKLVYENRQRLWQARFRLEGESASLSMSDVTSLVFGGSVTMIDGSSIELENAFTKALDKDHIHEAMDKCGYCPSTRQALKATQIRHEIVESEAARKILLEGKDAKDLRKPELAMLIQWKQGANPAAPNNEKIKVNKPVLLKLWNEKYSAMQAPDDGDWTEQDEERLDQLRTGDITCFSKDVGLERCMETEDDYLATRLLAIASDRRESILLNVLHKMKTEEAEAIISSL</sequence>
<accession>A0A9N8E3J6</accession>
<keyword evidence="3" id="KW-1185">Reference proteome</keyword>
<proteinExistence type="predicted"/>
<reference evidence="2" key="1">
    <citation type="submission" date="2020-06" db="EMBL/GenBank/DDBJ databases">
        <authorList>
            <consortium name="Plant Systems Biology data submission"/>
        </authorList>
    </citation>
    <scope>NUCLEOTIDE SEQUENCE</scope>
    <source>
        <strain evidence="2">D6</strain>
    </source>
</reference>
<protein>
    <submittedName>
        <fullName evidence="2">Uncharacterized protein</fullName>
    </submittedName>
</protein>
<dbReference type="OrthoDB" id="47237at2759"/>
<organism evidence="2 3">
    <name type="scientific">Seminavis robusta</name>
    <dbReference type="NCBI Taxonomy" id="568900"/>
    <lineage>
        <taxon>Eukaryota</taxon>
        <taxon>Sar</taxon>
        <taxon>Stramenopiles</taxon>
        <taxon>Ochrophyta</taxon>
        <taxon>Bacillariophyta</taxon>
        <taxon>Bacillariophyceae</taxon>
        <taxon>Bacillariophycidae</taxon>
        <taxon>Naviculales</taxon>
        <taxon>Naviculaceae</taxon>
        <taxon>Seminavis</taxon>
    </lineage>
</organism>
<dbReference type="EMBL" id="CAICTM010000612">
    <property type="protein sequence ID" value="CAB9513798.1"/>
    <property type="molecule type" value="Genomic_DNA"/>
</dbReference>
<gene>
    <name evidence="2" type="ORF">SEMRO_613_G175640.1</name>
</gene>
<evidence type="ECO:0000313" key="2">
    <source>
        <dbReference type="EMBL" id="CAB9513798.1"/>
    </source>
</evidence>